<dbReference type="Proteomes" id="UP000245910">
    <property type="component" value="Chromosome III"/>
</dbReference>
<evidence type="ECO:0000256" key="4">
    <source>
        <dbReference type="ARBA" id="ARBA00022481"/>
    </source>
</evidence>
<protein>
    <submittedName>
        <fullName evidence="14">Uncharacterized protein</fullName>
    </submittedName>
</protein>
<feature type="region of interest" description="Disordered" evidence="11">
    <location>
        <begin position="213"/>
        <end position="293"/>
    </location>
</feature>
<evidence type="ECO:0000313" key="15">
    <source>
        <dbReference type="Proteomes" id="UP000245910"/>
    </source>
</evidence>
<feature type="compositionally biased region" description="Pro residues" evidence="11">
    <location>
        <begin position="258"/>
        <end position="269"/>
    </location>
</feature>
<feature type="domain" description="PI31 proteasome regulator N-terminal" evidence="13">
    <location>
        <begin position="27"/>
        <end position="205"/>
    </location>
</feature>
<dbReference type="GO" id="GO:0005783">
    <property type="term" value="C:endoplasmic reticulum"/>
    <property type="evidence" value="ECO:0007669"/>
    <property type="project" value="UniProtKB-SubCell"/>
</dbReference>
<evidence type="ECO:0000256" key="9">
    <source>
        <dbReference type="ARBA" id="ARBA00022990"/>
    </source>
</evidence>
<dbReference type="AlphaFoldDB" id="A0A2L2TG14"/>
<dbReference type="Pfam" id="PF11566">
    <property type="entry name" value="PI31_Prot_N"/>
    <property type="match status" value="1"/>
</dbReference>
<comment type="function">
    <text evidence="10">Plays an important role in control of proteasome function. Inhibits the hydrolysis of protein and peptide substrates by the 20S proteasome. Also inhibits the activation of the proteasome by the proteasome regulatory proteins PA700 and PA28.</text>
</comment>
<dbReference type="InterPro" id="IPR045128">
    <property type="entry name" value="PI31-like"/>
</dbReference>
<proteinExistence type="inferred from homology"/>
<keyword evidence="7" id="KW-0256">Endoplasmic reticulum</keyword>
<evidence type="ECO:0000256" key="3">
    <source>
        <dbReference type="ARBA" id="ARBA00006405"/>
    </source>
</evidence>
<keyword evidence="9" id="KW-0007">Acetylation</keyword>
<evidence type="ECO:0000313" key="14">
    <source>
        <dbReference type="EMBL" id="CEI68909.1"/>
    </source>
</evidence>
<evidence type="ECO:0000259" key="12">
    <source>
        <dbReference type="Pfam" id="PF08577"/>
    </source>
</evidence>
<feature type="region of interest" description="Disordered" evidence="11">
    <location>
        <begin position="308"/>
        <end position="384"/>
    </location>
</feature>
<evidence type="ECO:0000256" key="7">
    <source>
        <dbReference type="ARBA" id="ARBA00022824"/>
    </source>
</evidence>
<keyword evidence="8" id="KW-0647">Proteasome</keyword>
<keyword evidence="15" id="KW-1185">Reference proteome</keyword>
<evidence type="ECO:0000256" key="8">
    <source>
        <dbReference type="ARBA" id="ARBA00022942"/>
    </source>
</evidence>
<dbReference type="InterPro" id="IPR021625">
    <property type="entry name" value="PI31_Prot_N"/>
</dbReference>
<dbReference type="PANTHER" id="PTHR13266:SF1">
    <property type="entry name" value="PROTEASOME INHIBITOR PI31 SUBUNIT"/>
    <property type="match status" value="1"/>
</dbReference>
<name>A0A2L2TG14_9HYPO</name>
<reference evidence="15" key="1">
    <citation type="submission" date="2014-10" db="EMBL/GenBank/DDBJ databases">
        <authorList>
            <person name="King R."/>
        </authorList>
    </citation>
    <scope>NUCLEOTIDE SEQUENCE [LARGE SCALE GENOMIC DNA]</scope>
    <source>
        <strain evidence="15">A3/5</strain>
    </source>
</reference>
<evidence type="ECO:0000259" key="13">
    <source>
        <dbReference type="Pfam" id="PF11566"/>
    </source>
</evidence>
<feature type="compositionally biased region" description="Basic and acidic residues" evidence="11">
    <location>
        <begin position="215"/>
        <end position="224"/>
    </location>
</feature>
<dbReference type="GO" id="GO:0004866">
    <property type="term" value="F:endopeptidase inhibitor activity"/>
    <property type="evidence" value="ECO:0007669"/>
    <property type="project" value="InterPro"/>
</dbReference>
<dbReference type="Gene3D" id="3.40.1000.30">
    <property type="match status" value="1"/>
</dbReference>
<feature type="compositionally biased region" description="Pro residues" evidence="11">
    <location>
        <begin position="238"/>
        <end position="249"/>
    </location>
</feature>
<evidence type="ECO:0000256" key="1">
    <source>
        <dbReference type="ARBA" id="ARBA00004240"/>
    </source>
</evidence>
<dbReference type="InterPro" id="IPR013886">
    <property type="entry name" value="PI31_Prot_C"/>
</dbReference>
<dbReference type="GO" id="GO:0000502">
    <property type="term" value="C:proteasome complex"/>
    <property type="evidence" value="ECO:0007669"/>
    <property type="project" value="UniProtKB-KW"/>
</dbReference>
<evidence type="ECO:0000256" key="5">
    <source>
        <dbReference type="ARBA" id="ARBA00022490"/>
    </source>
</evidence>
<evidence type="ECO:0000256" key="10">
    <source>
        <dbReference type="ARBA" id="ARBA00024805"/>
    </source>
</evidence>
<sequence length="384" mass="41756">MSEPLSVAAILGGMAEALPTHSPNDESSDLASSYEVIALLIHSYLSALGFKIQGFDEDEKLGKSPHPQPASSLDSHKRPIAECDSLAPRLPSQWNSGFKSYSFVYSHKQSAMTFSIRVDRMGKKVEVRGLAVGDDNIRRFERSISEVVDSKKLPIRITIKDNQEDRSDLVEKLRAVFTSEKAIADILHDLKINIVQKLIPKLQSEGYVETAEAEANARSERRAQEAQNPYRPFRGDPVPNPNMPPPSVNPLPEMARPRPFPMGDFPPPGFEDEHEVNRPRPPRLPQGGRHPYGIGHDDLYGPGPFDPPRPGGHSGMHPTFDDPLFTGQGGDGHGDDGYGGYDPQAPPGARWDPTGPVGNPRFPGPGSGRGNNPFGGGFGGGNII</sequence>
<feature type="compositionally biased region" description="Gly residues" evidence="11">
    <location>
        <begin position="365"/>
        <end position="384"/>
    </location>
</feature>
<evidence type="ECO:0000256" key="6">
    <source>
        <dbReference type="ARBA" id="ARBA00022553"/>
    </source>
</evidence>
<feature type="domain" description="PI31 proteasome regulator C-terminal" evidence="12">
    <location>
        <begin position="294"/>
        <end position="356"/>
    </location>
</feature>
<keyword evidence="4" id="KW-0488">Methylation</keyword>
<comment type="similarity">
    <text evidence="3">Belongs to the proteasome inhibitor PI31 family.</text>
</comment>
<accession>A0A2L2TG14</accession>
<feature type="region of interest" description="Disordered" evidence="11">
    <location>
        <begin position="59"/>
        <end position="78"/>
    </location>
</feature>
<dbReference type="PANTHER" id="PTHR13266">
    <property type="entry name" value="PROTEASOME INHIBITOR"/>
    <property type="match status" value="1"/>
</dbReference>
<dbReference type="STRING" id="56646.A0A2L2TG14"/>
<dbReference type="GO" id="GO:0043161">
    <property type="term" value="P:proteasome-mediated ubiquitin-dependent protein catabolic process"/>
    <property type="evidence" value="ECO:0007669"/>
    <property type="project" value="InterPro"/>
</dbReference>
<dbReference type="Pfam" id="PF08577">
    <property type="entry name" value="PI31_Prot_C"/>
    <property type="match status" value="1"/>
</dbReference>
<evidence type="ECO:0000256" key="2">
    <source>
        <dbReference type="ARBA" id="ARBA00004496"/>
    </source>
</evidence>
<organism evidence="14 15">
    <name type="scientific">Fusarium venenatum</name>
    <dbReference type="NCBI Taxonomy" id="56646"/>
    <lineage>
        <taxon>Eukaryota</taxon>
        <taxon>Fungi</taxon>
        <taxon>Dikarya</taxon>
        <taxon>Ascomycota</taxon>
        <taxon>Pezizomycotina</taxon>
        <taxon>Sordariomycetes</taxon>
        <taxon>Hypocreomycetidae</taxon>
        <taxon>Hypocreales</taxon>
        <taxon>Nectriaceae</taxon>
        <taxon>Fusarium</taxon>
    </lineage>
</organism>
<comment type="subcellular location">
    <subcellularLocation>
        <location evidence="2">Cytoplasm</location>
    </subcellularLocation>
    <subcellularLocation>
        <location evidence="1">Endoplasmic reticulum</location>
    </subcellularLocation>
</comment>
<dbReference type="GO" id="GO:0070628">
    <property type="term" value="F:proteasome binding"/>
    <property type="evidence" value="ECO:0007669"/>
    <property type="project" value="InterPro"/>
</dbReference>
<keyword evidence="5" id="KW-0963">Cytoplasm</keyword>
<keyword evidence="6" id="KW-0597">Phosphoprotein</keyword>
<evidence type="ECO:0000256" key="11">
    <source>
        <dbReference type="SAM" id="MobiDB-lite"/>
    </source>
</evidence>
<dbReference type="EMBL" id="LN649231">
    <property type="protein sequence ID" value="CEI68909.1"/>
    <property type="molecule type" value="Genomic_DNA"/>
</dbReference>